<evidence type="ECO:0000256" key="4">
    <source>
        <dbReference type="ARBA" id="ARBA00022525"/>
    </source>
</evidence>
<keyword evidence="2" id="KW-0145">Chemotaxis</keyword>
<evidence type="ECO:0000256" key="3">
    <source>
        <dbReference type="ARBA" id="ARBA00022514"/>
    </source>
</evidence>
<evidence type="ECO:0000256" key="5">
    <source>
        <dbReference type="ARBA" id="ARBA00022729"/>
    </source>
</evidence>
<protein>
    <submittedName>
        <fullName evidence="9">C-C motif chemokine 21</fullName>
    </submittedName>
</protein>
<keyword evidence="4" id="KW-0964">Secreted</keyword>
<proteinExistence type="predicted"/>
<evidence type="ECO:0000256" key="1">
    <source>
        <dbReference type="ARBA" id="ARBA00004613"/>
    </source>
</evidence>
<dbReference type="PANTHER" id="PTHR12015:SF111">
    <property type="entry name" value="C-C MOTIF CHEMOKINE 17"/>
    <property type="match status" value="1"/>
</dbReference>
<evidence type="ECO:0000256" key="7">
    <source>
        <dbReference type="SAM" id="MobiDB-lite"/>
    </source>
</evidence>
<evidence type="ECO:0000256" key="2">
    <source>
        <dbReference type="ARBA" id="ARBA00022500"/>
    </source>
</evidence>
<dbReference type="Gene3D" id="2.40.50.40">
    <property type="match status" value="1"/>
</dbReference>
<dbReference type="AlphaFoldDB" id="A0A1V4JUP5"/>
<feature type="compositionally biased region" description="Basic residues" evidence="7">
    <location>
        <begin position="123"/>
        <end position="136"/>
    </location>
</feature>
<evidence type="ECO:0000256" key="6">
    <source>
        <dbReference type="ARBA" id="ARBA00023198"/>
    </source>
</evidence>
<organism evidence="9 10">
    <name type="scientific">Patagioenas fasciata monilis</name>
    <dbReference type="NCBI Taxonomy" id="372326"/>
    <lineage>
        <taxon>Eukaryota</taxon>
        <taxon>Metazoa</taxon>
        <taxon>Chordata</taxon>
        <taxon>Craniata</taxon>
        <taxon>Vertebrata</taxon>
        <taxon>Euteleostomi</taxon>
        <taxon>Archelosauria</taxon>
        <taxon>Archosauria</taxon>
        <taxon>Dinosauria</taxon>
        <taxon>Saurischia</taxon>
        <taxon>Theropoda</taxon>
        <taxon>Coelurosauria</taxon>
        <taxon>Aves</taxon>
        <taxon>Neognathae</taxon>
        <taxon>Neoaves</taxon>
        <taxon>Columbimorphae</taxon>
        <taxon>Columbiformes</taxon>
        <taxon>Columbidae</taxon>
        <taxon>Patagioenas</taxon>
    </lineage>
</organism>
<dbReference type="InterPro" id="IPR036048">
    <property type="entry name" value="Interleukin_8-like_sf"/>
</dbReference>
<dbReference type="PANTHER" id="PTHR12015">
    <property type="entry name" value="SMALL INDUCIBLE CYTOKINE A"/>
    <property type="match status" value="1"/>
</dbReference>
<gene>
    <name evidence="9" type="ORF">AV530_019826</name>
</gene>
<dbReference type="InterPro" id="IPR001811">
    <property type="entry name" value="Chemokine_IL8-like_dom"/>
</dbReference>
<comment type="subcellular location">
    <subcellularLocation>
        <location evidence="1">Secreted</location>
    </subcellularLocation>
</comment>
<dbReference type="SMART" id="SM00199">
    <property type="entry name" value="SCY"/>
    <property type="match status" value="1"/>
</dbReference>
<evidence type="ECO:0000313" key="10">
    <source>
        <dbReference type="Proteomes" id="UP000190648"/>
    </source>
</evidence>
<sequence length="136" mass="15344">MWERVHPRVSVAVDMSMSQQVHIEAFVAMDKAMLEHLKVSVAMGTGSSALDCCLKHSKKAVPRNVVKSYRLQGPELGCMLHAVVFTTKGNKKICASPTDPNNQKLMQNLDKKLQSNKQDKPPRPRGRPKRQKRQRV</sequence>
<name>A0A1V4JUP5_PATFA</name>
<dbReference type="EMBL" id="LSYS01006356">
    <property type="protein sequence ID" value="OPJ75417.1"/>
    <property type="molecule type" value="Genomic_DNA"/>
</dbReference>
<dbReference type="GO" id="GO:0008009">
    <property type="term" value="F:chemokine activity"/>
    <property type="evidence" value="ECO:0007669"/>
    <property type="project" value="InterPro"/>
</dbReference>
<reference evidence="9 10" key="1">
    <citation type="submission" date="2016-02" db="EMBL/GenBank/DDBJ databases">
        <title>Band-tailed pigeon sequencing and assembly.</title>
        <authorList>
            <person name="Soares A.E."/>
            <person name="Novak B.J."/>
            <person name="Rice E.S."/>
            <person name="O'Connell B."/>
            <person name="Chang D."/>
            <person name="Weber S."/>
            <person name="Shapiro B."/>
        </authorList>
    </citation>
    <scope>NUCLEOTIDE SEQUENCE [LARGE SCALE GENOMIC DNA]</scope>
    <source>
        <strain evidence="9">BTP2013</strain>
        <tissue evidence="9">Blood</tissue>
    </source>
</reference>
<feature type="domain" description="Chemokine interleukin-8-like" evidence="8">
    <location>
        <begin position="49"/>
        <end position="109"/>
    </location>
</feature>
<accession>A0A1V4JUP5</accession>
<keyword evidence="3" id="KW-0202">Cytokine</keyword>
<keyword evidence="6" id="KW-0395">Inflammatory response</keyword>
<keyword evidence="5" id="KW-0732">Signal</keyword>
<dbReference type="SUPFAM" id="SSF54117">
    <property type="entry name" value="Interleukin 8-like chemokines"/>
    <property type="match status" value="1"/>
</dbReference>
<evidence type="ECO:0000313" key="9">
    <source>
        <dbReference type="EMBL" id="OPJ75417.1"/>
    </source>
</evidence>
<dbReference type="GO" id="GO:0006954">
    <property type="term" value="P:inflammatory response"/>
    <property type="evidence" value="ECO:0007669"/>
    <property type="project" value="UniProtKB-KW"/>
</dbReference>
<dbReference type="InterPro" id="IPR039809">
    <property type="entry name" value="Chemokine_b/g/d"/>
</dbReference>
<feature type="compositionally biased region" description="Basic and acidic residues" evidence="7">
    <location>
        <begin position="109"/>
        <end position="122"/>
    </location>
</feature>
<dbReference type="GO" id="GO:0005615">
    <property type="term" value="C:extracellular space"/>
    <property type="evidence" value="ECO:0007669"/>
    <property type="project" value="UniProtKB-KW"/>
</dbReference>
<dbReference type="OrthoDB" id="8900217at2759"/>
<dbReference type="Pfam" id="PF00048">
    <property type="entry name" value="IL8"/>
    <property type="match status" value="1"/>
</dbReference>
<dbReference type="Proteomes" id="UP000190648">
    <property type="component" value="Unassembled WGS sequence"/>
</dbReference>
<feature type="region of interest" description="Disordered" evidence="7">
    <location>
        <begin position="109"/>
        <end position="136"/>
    </location>
</feature>
<keyword evidence="10" id="KW-1185">Reference proteome</keyword>
<dbReference type="GO" id="GO:0006955">
    <property type="term" value="P:immune response"/>
    <property type="evidence" value="ECO:0007669"/>
    <property type="project" value="InterPro"/>
</dbReference>
<evidence type="ECO:0000259" key="8">
    <source>
        <dbReference type="SMART" id="SM00199"/>
    </source>
</evidence>
<dbReference type="STRING" id="372326.A0A1V4JUP5"/>
<comment type="caution">
    <text evidence="9">The sequence shown here is derived from an EMBL/GenBank/DDBJ whole genome shotgun (WGS) entry which is preliminary data.</text>
</comment>